<dbReference type="PhylomeDB" id="B3S3Y3"/>
<sequence>MAGRYAKFKASFPFTPDPDYEGEIEIGDGDVIFVDAYEWGNDFDAWLDVASTDWMTGTNLRTGLKGMFPGNYVQFVQLMDSPLPSNVANTMPSLQHVHQTISEDLEGHGLNWCIKWPPSPNAIPIHDENSFSRNTRTVMACRELFFRITPFLSYTSDNNECVHHGRYGRQQRQDALK</sequence>
<keyword evidence="5" id="KW-1185">Reference proteome</keyword>
<keyword evidence="1 2" id="KW-0728">SH3 domain</keyword>
<organism evidence="4 5">
    <name type="scientific">Trichoplax adhaerens</name>
    <name type="common">Trichoplax reptans</name>
    <dbReference type="NCBI Taxonomy" id="10228"/>
    <lineage>
        <taxon>Eukaryota</taxon>
        <taxon>Metazoa</taxon>
        <taxon>Placozoa</taxon>
        <taxon>Uniplacotomia</taxon>
        <taxon>Trichoplacea</taxon>
        <taxon>Trichoplacidae</taxon>
        <taxon>Trichoplax</taxon>
    </lineage>
</organism>
<dbReference type="SUPFAM" id="SSF50044">
    <property type="entry name" value="SH3-domain"/>
    <property type="match status" value="1"/>
</dbReference>
<dbReference type="InterPro" id="IPR036028">
    <property type="entry name" value="SH3-like_dom_sf"/>
</dbReference>
<proteinExistence type="predicted"/>
<dbReference type="Gene3D" id="2.30.30.40">
    <property type="entry name" value="SH3 Domains"/>
    <property type="match status" value="1"/>
</dbReference>
<dbReference type="CTD" id="6756306"/>
<dbReference type="PROSITE" id="PS50002">
    <property type="entry name" value="SH3"/>
    <property type="match status" value="1"/>
</dbReference>
<reference evidence="4 5" key="1">
    <citation type="journal article" date="2008" name="Nature">
        <title>The Trichoplax genome and the nature of placozoans.</title>
        <authorList>
            <person name="Srivastava M."/>
            <person name="Begovic E."/>
            <person name="Chapman J."/>
            <person name="Putnam N.H."/>
            <person name="Hellsten U."/>
            <person name="Kawashima T."/>
            <person name="Kuo A."/>
            <person name="Mitros T."/>
            <person name="Salamov A."/>
            <person name="Carpenter M.L."/>
            <person name="Signorovitch A.Y."/>
            <person name="Moreno M.A."/>
            <person name="Kamm K."/>
            <person name="Grimwood J."/>
            <person name="Schmutz J."/>
            <person name="Shapiro H."/>
            <person name="Grigoriev I.V."/>
            <person name="Buss L.W."/>
            <person name="Schierwater B."/>
            <person name="Dellaporta S.L."/>
            <person name="Rokhsar D.S."/>
        </authorList>
    </citation>
    <scope>NUCLEOTIDE SEQUENCE [LARGE SCALE GENOMIC DNA]</scope>
    <source>
        <strain evidence="4 5">Grell-BS-1999</strain>
    </source>
</reference>
<gene>
    <name evidence="4" type="ORF">TRIADDRAFT_58887</name>
</gene>
<dbReference type="InParanoid" id="B3S3Y3"/>
<evidence type="ECO:0000259" key="3">
    <source>
        <dbReference type="PROSITE" id="PS50002"/>
    </source>
</evidence>
<dbReference type="HOGENOM" id="CLU_1519794_0_0_1"/>
<name>B3S3Y3_TRIAD</name>
<protein>
    <recommendedName>
        <fullName evidence="3">SH3 domain-containing protein</fullName>
    </recommendedName>
</protein>
<evidence type="ECO:0000313" key="5">
    <source>
        <dbReference type="Proteomes" id="UP000009022"/>
    </source>
</evidence>
<dbReference type="OrthoDB" id="19092at2759"/>
<dbReference type="InterPro" id="IPR001452">
    <property type="entry name" value="SH3_domain"/>
</dbReference>
<dbReference type="AlphaFoldDB" id="B3S3Y3"/>
<dbReference type="EMBL" id="DS985249">
    <property type="protein sequence ID" value="EDV22550.1"/>
    <property type="molecule type" value="Genomic_DNA"/>
</dbReference>
<dbReference type="Proteomes" id="UP000009022">
    <property type="component" value="Unassembled WGS sequence"/>
</dbReference>
<evidence type="ECO:0000313" key="4">
    <source>
        <dbReference type="EMBL" id="EDV22550.1"/>
    </source>
</evidence>
<accession>B3S3Y3</accession>
<feature type="domain" description="SH3" evidence="3">
    <location>
        <begin position="3"/>
        <end position="78"/>
    </location>
</feature>
<evidence type="ECO:0000256" key="2">
    <source>
        <dbReference type="PROSITE-ProRule" id="PRU00192"/>
    </source>
</evidence>
<dbReference type="GeneID" id="6756306"/>
<dbReference type="RefSeq" id="XP_002115094.1">
    <property type="nucleotide sequence ID" value="XM_002115058.1"/>
</dbReference>
<evidence type="ECO:0000256" key="1">
    <source>
        <dbReference type="ARBA" id="ARBA00022443"/>
    </source>
</evidence>
<dbReference type="KEGG" id="tad:TRIADDRAFT_58887"/>
<dbReference type="SMART" id="SM00326">
    <property type="entry name" value="SH3"/>
    <property type="match status" value="1"/>
</dbReference>